<dbReference type="Proteomes" id="UP001056120">
    <property type="component" value="Linkage Group LG02"/>
</dbReference>
<comment type="caution">
    <text evidence="1">The sequence shown here is derived from an EMBL/GenBank/DDBJ whole genome shotgun (WGS) entry which is preliminary data.</text>
</comment>
<reference evidence="2" key="1">
    <citation type="journal article" date="2022" name="Mol. Ecol. Resour.">
        <title>The genomes of chicory, endive, great burdock and yacon provide insights into Asteraceae palaeo-polyploidization history and plant inulin production.</title>
        <authorList>
            <person name="Fan W."/>
            <person name="Wang S."/>
            <person name="Wang H."/>
            <person name="Wang A."/>
            <person name="Jiang F."/>
            <person name="Liu H."/>
            <person name="Zhao H."/>
            <person name="Xu D."/>
            <person name="Zhang Y."/>
        </authorList>
    </citation>
    <scope>NUCLEOTIDE SEQUENCE [LARGE SCALE GENOMIC DNA]</scope>
    <source>
        <strain evidence="2">cv. Yunnan</strain>
    </source>
</reference>
<evidence type="ECO:0000313" key="1">
    <source>
        <dbReference type="EMBL" id="KAI3825342.1"/>
    </source>
</evidence>
<name>A0ACB9JZ74_9ASTR</name>
<protein>
    <submittedName>
        <fullName evidence="1">Uncharacterized protein</fullName>
    </submittedName>
</protein>
<reference evidence="1 2" key="2">
    <citation type="journal article" date="2022" name="Mol. Ecol. Resour.">
        <title>The genomes of chicory, endive, great burdock and yacon provide insights into Asteraceae paleo-polyploidization history and plant inulin production.</title>
        <authorList>
            <person name="Fan W."/>
            <person name="Wang S."/>
            <person name="Wang H."/>
            <person name="Wang A."/>
            <person name="Jiang F."/>
            <person name="Liu H."/>
            <person name="Zhao H."/>
            <person name="Xu D."/>
            <person name="Zhang Y."/>
        </authorList>
    </citation>
    <scope>NUCLEOTIDE SEQUENCE [LARGE SCALE GENOMIC DNA]</scope>
    <source>
        <strain evidence="2">cv. Yunnan</strain>
        <tissue evidence="1">Leaves</tissue>
    </source>
</reference>
<evidence type="ECO:0000313" key="2">
    <source>
        <dbReference type="Proteomes" id="UP001056120"/>
    </source>
</evidence>
<organism evidence="1 2">
    <name type="scientific">Smallanthus sonchifolius</name>
    <dbReference type="NCBI Taxonomy" id="185202"/>
    <lineage>
        <taxon>Eukaryota</taxon>
        <taxon>Viridiplantae</taxon>
        <taxon>Streptophyta</taxon>
        <taxon>Embryophyta</taxon>
        <taxon>Tracheophyta</taxon>
        <taxon>Spermatophyta</taxon>
        <taxon>Magnoliopsida</taxon>
        <taxon>eudicotyledons</taxon>
        <taxon>Gunneridae</taxon>
        <taxon>Pentapetalae</taxon>
        <taxon>asterids</taxon>
        <taxon>campanulids</taxon>
        <taxon>Asterales</taxon>
        <taxon>Asteraceae</taxon>
        <taxon>Asteroideae</taxon>
        <taxon>Heliantheae alliance</taxon>
        <taxon>Millerieae</taxon>
        <taxon>Smallanthus</taxon>
    </lineage>
</organism>
<accession>A0ACB9JZ74</accession>
<dbReference type="EMBL" id="CM042019">
    <property type="protein sequence ID" value="KAI3825342.1"/>
    <property type="molecule type" value="Genomic_DNA"/>
</dbReference>
<proteinExistence type="predicted"/>
<keyword evidence="2" id="KW-1185">Reference proteome</keyword>
<gene>
    <name evidence="1" type="ORF">L1987_06824</name>
</gene>
<sequence>MLTTLMASSYITSVSTHLKRAWDLLIYLCFFHHCMKSANGQELAVSRYHQNTGHGDEPVDCAVCLSAMEEDDEIRVLRCDHLFHKGCLDRCVKYRHTTCPLCRGVLAAPRMVCEIGRELLYFSFCGSPDDDCDRWWIR</sequence>